<accession>A0A645BIS4</accession>
<dbReference type="EMBL" id="VSSQ01020442">
    <property type="protein sequence ID" value="MPM65295.1"/>
    <property type="molecule type" value="Genomic_DNA"/>
</dbReference>
<organism evidence="1">
    <name type="scientific">bioreactor metagenome</name>
    <dbReference type="NCBI Taxonomy" id="1076179"/>
    <lineage>
        <taxon>unclassified sequences</taxon>
        <taxon>metagenomes</taxon>
        <taxon>ecological metagenomes</taxon>
    </lineage>
</organism>
<protein>
    <submittedName>
        <fullName evidence="1">Uncharacterized protein</fullName>
    </submittedName>
</protein>
<name>A0A645BIS4_9ZZZZ</name>
<reference evidence="1" key="1">
    <citation type="submission" date="2019-08" db="EMBL/GenBank/DDBJ databases">
        <authorList>
            <person name="Kucharzyk K."/>
            <person name="Murdoch R.W."/>
            <person name="Higgins S."/>
            <person name="Loffler F."/>
        </authorList>
    </citation>
    <scope>NUCLEOTIDE SEQUENCE</scope>
</reference>
<sequence>MTDFELVMNALLRICKSGNGFITGRIQKGFLASGQHFMDIGLMRDIKDDFIMR</sequence>
<gene>
    <name evidence="1" type="ORF">SDC9_112190</name>
</gene>
<dbReference type="AlphaFoldDB" id="A0A645BIS4"/>
<comment type="caution">
    <text evidence="1">The sequence shown here is derived from an EMBL/GenBank/DDBJ whole genome shotgun (WGS) entry which is preliminary data.</text>
</comment>
<proteinExistence type="predicted"/>
<evidence type="ECO:0000313" key="1">
    <source>
        <dbReference type="EMBL" id="MPM65295.1"/>
    </source>
</evidence>